<gene>
    <name evidence="1" type="ORF">SKA53_14636</name>
</gene>
<reference evidence="1 2" key="1">
    <citation type="submission" date="2006-01" db="EMBL/GenBank/DDBJ databases">
        <authorList>
            <person name="Hagstrom A."/>
            <person name="Ferriera S."/>
            <person name="Johnson J."/>
            <person name="Kravitz S."/>
            <person name="Halpern A."/>
            <person name="Remington K."/>
            <person name="Beeson K."/>
            <person name="Tran B."/>
            <person name="Rogers Y.-H."/>
            <person name="Friedman R."/>
            <person name="Venter J.C."/>
        </authorList>
    </citation>
    <scope>NUCLEOTIDE SEQUENCE [LARGE SCALE GENOMIC DNA]</scope>
    <source>
        <strain evidence="1 2">SKA53</strain>
    </source>
</reference>
<dbReference type="STRING" id="314232.SKA53_14636"/>
<keyword evidence="2" id="KW-1185">Reference proteome</keyword>
<evidence type="ECO:0000313" key="1">
    <source>
        <dbReference type="EMBL" id="EAQ06793.1"/>
    </source>
</evidence>
<proteinExistence type="predicted"/>
<organism evidence="1 2">
    <name type="scientific">Yoonia vestfoldensis SKA53</name>
    <dbReference type="NCBI Taxonomy" id="314232"/>
    <lineage>
        <taxon>Bacteria</taxon>
        <taxon>Pseudomonadati</taxon>
        <taxon>Pseudomonadota</taxon>
        <taxon>Alphaproteobacteria</taxon>
        <taxon>Rhodobacterales</taxon>
        <taxon>Paracoccaceae</taxon>
        <taxon>Yoonia</taxon>
    </lineage>
</organism>
<name>A3V575_9RHOB</name>
<dbReference type="Proteomes" id="UP000004507">
    <property type="component" value="Unassembled WGS sequence"/>
</dbReference>
<dbReference type="HOGENOM" id="CLU_3119472_0_0_5"/>
<comment type="caution">
    <text evidence="1">The sequence shown here is derived from an EMBL/GenBank/DDBJ whole genome shotgun (WGS) entry which is preliminary data.</text>
</comment>
<dbReference type="EMBL" id="AAMS01000004">
    <property type="protein sequence ID" value="EAQ06793.1"/>
    <property type="molecule type" value="Genomic_DNA"/>
</dbReference>
<dbReference type="AlphaFoldDB" id="A3V575"/>
<evidence type="ECO:0000313" key="2">
    <source>
        <dbReference type="Proteomes" id="UP000004507"/>
    </source>
</evidence>
<protein>
    <submittedName>
        <fullName evidence="1">Uncharacterized protein</fullName>
    </submittedName>
</protein>
<sequence length="50" mass="5683">MRAIATGWWRAKGMMRSAREYLKQSDGRVFALKFFCAVDQMAVVTRGARG</sequence>
<accession>A3V575</accession>